<feature type="repeat" description="TPR" evidence="3">
    <location>
        <begin position="323"/>
        <end position="356"/>
    </location>
</feature>
<dbReference type="Proteomes" id="UP000676386">
    <property type="component" value="Unassembled WGS sequence"/>
</dbReference>
<dbReference type="InterPro" id="IPR050498">
    <property type="entry name" value="Ycf3"/>
</dbReference>
<dbReference type="RefSeq" id="WP_211972068.1">
    <property type="nucleotide sequence ID" value="NZ_CBFHAM010000101.1"/>
</dbReference>
<sequence length="405" mass="45805">MAMHEVESLVELSVYCLDKSGEEGLDRRSLFYNLYQLQQQFDTGFTHFRVMDILIKHRFVYTFPITAHPAYHTFKDWFDALAASQKFSFIYRQPTKEWDEETNPVAGYANFDFNTQTYILYCDAGSLLWASLVANGAITGDDAIAPVDMETFSMAHEIAELAGEQKDKDLLALWYQLLPYMVMQAEQEGATINYKALEAVQELVVANDAIKEEGLPPADELPVGGELGKFCQWWYAPAADKMKATAEPEEEIDLETVPFTENVEKSAAWYEQQVVQILQEANTAISEMEDNGANEATRQHVYGSLQLGLQYAEKGLELSTAEPGLLMNKGSILMLLEQYEPALAAYDQAMAISPENPYVHLNRAVLFYHMDQIPAAIASFEQLLKLDPGNEFAQQWLTHLKNNEQ</sequence>
<dbReference type="PANTHER" id="PTHR44858:SF1">
    <property type="entry name" value="UDP-N-ACETYLGLUCOSAMINE--PEPTIDE N-ACETYLGLUCOSAMINYLTRANSFERASE SPINDLY-RELATED"/>
    <property type="match status" value="1"/>
</dbReference>
<dbReference type="InterPro" id="IPR011990">
    <property type="entry name" value="TPR-like_helical_dom_sf"/>
</dbReference>
<keyword evidence="5" id="KW-1185">Reference proteome</keyword>
<accession>A0ABS5IVJ7</accession>
<dbReference type="Gene3D" id="1.25.40.10">
    <property type="entry name" value="Tetratricopeptide repeat domain"/>
    <property type="match status" value="1"/>
</dbReference>
<organism evidence="4 5">
    <name type="scientific">Chitinophaga hostae</name>
    <dbReference type="NCBI Taxonomy" id="2831022"/>
    <lineage>
        <taxon>Bacteria</taxon>
        <taxon>Pseudomonadati</taxon>
        <taxon>Bacteroidota</taxon>
        <taxon>Chitinophagia</taxon>
        <taxon>Chitinophagales</taxon>
        <taxon>Chitinophagaceae</taxon>
        <taxon>Chitinophaga</taxon>
    </lineage>
</organism>
<name>A0ABS5IVJ7_9BACT</name>
<evidence type="ECO:0000256" key="2">
    <source>
        <dbReference type="ARBA" id="ARBA00022803"/>
    </source>
</evidence>
<dbReference type="Pfam" id="PF13414">
    <property type="entry name" value="TPR_11"/>
    <property type="match status" value="1"/>
</dbReference>
<gene>
    <name evidence="4" type="ORF">KE626_06635</name>
</gene>
<proteinExistence type="predicted"/>
<dbReference type="EMBL" id="JAGTXB010000002">
    <property type="protein sequence ID" value="MBS0026978.1"/>
    <property type="molecule type" value="Genomic_DNA"/>
</dbReference>
<dbReference type="SMART" id="SM00028">
    <property type="entry name" value="TPR"/>
    <property type="match status" value="2"/>
</dbReference>
<feature type="repeat" description="TPR" evidence="3">
    <location>
        <begin position="357"/>
        <end position="390"/>
    </location>
</feature>
<comment type="caution">
    <text evidence="4">The sequence shown here is derived from an EMBL/GenBank/DDBJ whole genome shotgun (WGS) entry which is preliminary data.</text>
</comment>
<evidence type="ECO:0000313" key="5">
    <source>
        <dbReference type="Proteomes" id="UP000676386"/>
    </source>
</evidence>
<dbReference type="SUPFAM" id="SSF48452">
    <property type="entry name" value="TPR-like"/>
    <property type="match status" value="1"/>
</dbReference>
<dbReference type="InterPro" id="IPR019734">
    <property type="entry name" value="TPR_rpt"/>
</dbReference>
<evidence type="ECO:0000313" key="4">
    <source>
        <dbReference type="EMBL" id="MBS0026978.1"/>
    </source>
</evidence>
<keyword evidence="1" id="KW-0677">Repeat</keyword>
<dbReference type="PANTHER" id="PTHR44858">
    <property type="entry name" value="TETRATRICOPEPTIDE REPEAT PROTEIN 6"/>
    <property type="match status" value="1"/>
</dbReference>
<evidence type="ECO:0000256" key="3">
    <source>
        <dbReference type="PROSITE-ProRule" id="PRU00339"/>
    </source>
</evidence>
<protein>
    <submittedName>
        <fullName evidence="4">Tetratricopeptide repeat protein</fullName>
    </submittedName>
</protein>
<reference evidence="4 5" key="1">
    <citation type="submission" date="2021-04" db="EMBL/GenBank/DDBJ databases">
        <title>Chitinophaga sp. nov., isolated from the rhizosphere soil.</title>
        <authorList>
            <person name="He S."/>
        </authorList>
    </citation>
    <scope>NUCLEOTIDE SEQUENCE [LARGE SCALE GENOMIC DNA]</scope>
    <source>
        <strain evidence="4 5">2R12</strain>
    </source>
</reference>
<evidence type="ECO:0000256" key="1">
    <source>
        <dbReference type="ARBA" id="ARBA00022737"/>
    </source>
</evidence>
<keyword evidence="2 3" id="KW-0802">TPR repeat</keyword>
<dbReference type="PROSITE" id="PS50005">
    <property type="entry name" value="TPR"/>
    <property type="match status" value="2"/>
</dbReference>